<accession>A0A813AAC3</accession>
<evidence type="ECO:0000313" key="1">
    <source>
        <dbReference type="EMBL" id="CAE7861667.1"/>
    </source>
</evidence>
<dbReference type="Proteomes" id="UP000601435">
    <property type="component" value="Unassembled WGS sequence"/>
</dbReference>
<name>A0A813AAC3_9DINO</name>
<comment type="caution">
    <text evidence="1">The sequence shown here is derived from an EMBL/GenBank/DDBJ whole genome shotgun (WGS) entry which is preliminary data.</text>
</comment>
<evidence type="ECO:0000313" key="2">
    <source>
        <dbReference type="Proteomes" id="UP000601435"/>
    </source>
</evidence>
<reference evidence="1" key="1">
    <citation type="submission" date="2021-02" db="EMBL/GenBank/DDBJ databases">
        <authorList>
            <person name="Dougan E. K."/>
            <person name="Rhodes N."/>
            <person name="Thang M."/>
            <person name="Chan C."/>
        </authorList>
    </citation>
    <scope>NUCLEOTIDE SEQUENCE</scope>
</reference>
<proteinExistence type="predicted"/>
<keyword evidence="2" id="KW-1185">Reference proteome</keyword>
<organism evidence="1 2">
    <name type="scientific">Symbiodinium necroappetens</name>
    <dbReference type="NCBI Taxonomy" id="1628268"/>
    <lineage>
        <taxon>Eukaryota</taxon>
        <taxon>Sar</taxon>
        <taxon>Alveolata</taxon>
        <taxon>Dinophyceae</taxon>
        <taxon>Suessiales</taxon>
        <taxon>Symbiodiniaceae</taxon>
        <taxon>Symbiodinium</taxon>
    </lineage>
</organism>
<sequence>MGLAIQASTQDCTDFNFKVRLQHVCFRANAETARTHATTETAVTTAAMQINGAGGQKVCAVDLAGEKSEMHQTIFGMPAEAFKSFGLQRMWLFTSLTNTTLQLQLLCRGVIGSFMGAGPLL</sequence>
<protein>
    <submittedName>
        <fullName evidence="1">Uncharacterized protein</fullName>
    </submittedName>
</protein>
<dbReference type="AlphaFoldDB" id="A0A813AAC3"/>
<dbReference type="EMBL" id="CAJNJA010057297">
    <property type="protein sequence ID" value="CAE7861667.1"/>
    <property type="molecule type" value="Genomic_DNA"/>
</dbReference>
<dbReference type="OrthoDB" id="10280129at2759"/>
<gene>
    <name evidence="1" type="ORF">SNEC2469_LOCUS27313</name>
</gene>